<evidence type="ECO:0000313" key="3">
    <source>
        <dbReference type="EMBL" id="CCC90151.1"/>
    </source>
</evidence>
<organism evidence="3">
    <name type="scientific">Trypanosoma congolense (strain IL3000)</name>
    <dbReference type="NCBI Taxonomy" id="1068625"/>
    <lineage>
        <taxon>Eukaryota</taxon>
        <taxon>Discoba</taxon>
        <taxon>Euglenozoa</taxon>
        <taxon>Kinetoplastea</taxon>
        <taxon>Metakinetoplastina</taxon>
        <taxon>Trypanosomatida</taxon>
        <taxon>Trypanosomatidae</taxon>
        <taxon>Trypanosoma</taxon>
        <taxon>Nannomonas</taxon>
    </lineage>
</organism>
<evidence type="ECO:0000256" key="2">
    <source>
        <dbReference type="SAM" id="SignalP"/>
    </source>
</evidence>
<feature type="transmembrane region" description="Helical" evidence="1">
    <location>
        <begin position="124"/>
        <end position="141"/>
    </location>
</feature>
<accession>G0UL96</accession>
<keyword evidence="1" id="KW-1133">Transmembrane helix</keyword>
<feature type="transmembrane region" description="Helical" evidence="1">
    <location>
        <begin position="62"/>
        <end position="79"/>
    </location>
</feature>
<proteinExistence type="predicted"/>
<evidence type="ECO:0000256" key="1">
    <source>
        <dbReference type="SAM" id="Phobius"/>
    </source>
</evidence>
<keyword evidence="1" id="KW-0812">Transmembrane</keyword>
<dbReference type="AlphaFoldDB" id="G0UL96"/>
<keyword evidence="2" id="KW-0732">Signal</keyword>
<reference evidence="3" key="1">
    <citation type="journal article" date="2012" name="Proc. Natl. Acad. Sci. U.S.A.">
        <title>Antigenic diversity is generated by distinct evolutionary mechanisms in African trypanosome species.</title>
        <authorList>
            <person name="Jackson A.P."/>
            <person name="Berry A."/>
            <person name="Aslett M."/>
            <person name="Allison H.C."/>
            <person name="Burton P."/>
            <person name="Vavrova-Anderson J."/>
            <person name="Brown R."/>
            <person name="Browne H."/>
            <person name="Corton N."/>
            <person name="Hauser H."/>
            <person name="Gamble J."/>
            <person name="Gilderthorp R."/>
            <person name="Marcello L."/>
            <person name="McQuillan J."/>
            <person name="Otto T.D."/>
            <person name="Quail M.A."/>
            <person name="Sanders M.J."/>
            <person name="van Tonder A."/>
            <person name="Ginger M.L."/>
            <person name="Field M.C."/>
            <person name="Barry J.D."/>
            <person name="Hertz-Fowler C."/>
            <person name="Berriman M."/>
        </authorList>
    </citation>
    <scope>NUCLEOTIDE SEQUENCE</scope>
    <source>
        <strain evidence="3">IL3000</strain>
    </source>
</reference>
<sequence length="156" mass="16794">MGCCSLIRYLGLIFLLAVFVASGFSCVSNPSASAMMLAKSNLPQLLRMAGVKYRLNAAEYTMIVQGLGASFIGFSLLILLGVGRSFFAFLLALIVALLTVVFRIDLKNPAKMSEADAFNVLRDAAIFGGLLIVAGGMCRSRPAHRANEATREKKRN</sequence>
<dbReference type="VEuPathDB" id="TriTrypDB:TcIL3000_4_2420"/>
<feature type="chain" id="PRO_5003410198" evidence="2">
    <location>
        <begin position="24"/>
        <end position="156"/>
    </location>
</feature>
<protein>
    <submittedName>
        <fullName evidence="3">Uncharacterized protein TCIL3000_4_2420</fullName>
    </submittedName>
</protein>
<feature type="signal peptide" evidence="2">
    <location>
        <begin position="1"/>
        <end position="23"/>
    </location>
</feature>
<feature type="transmembrane region" description="Helical" evidence="1">
    <location>
        <begin position="86"/>
        <end position="104"/>
    </location>
</feature>
<keyword evidence="1" id="KW-0472">Membrane</keyword>
<dbReference type="EMBL" id="HE575317">
    <property type="protein sequence ID" value="CCC90151.1"/>
    <property type="molecule type" value="Genomic_DNA"/>
</dbReference>
<name>G0UL96_TRYCI</name>
<gene>
    <name evidence="3" type="ORF">TCIL3000_4_2420</name>
</gene>